<dbReference type="Proteomes" id="UP000799757">
    <property type="component" value="Unassembled WGS sequence"/>
</dbReference>
<organism evidence="1 2">
    <name type="scientific">Melanomma pulvis-pyrius CBS 109.77</name>
    <dbReference type="NCBI Taxonomy" id="1314802"/>
    <lineage>
        <taxon>Eukaryota</taxon>
        <taxon>Fungi</taxon>
        <taxon>Dikarya</taxon>
        <taxon>Ascomycota</taxon>
        <taxon>Pezizomycotina</taxon>
        <taxon>Dothideomycetes</taxon>
        <taxon>Pleosporomycetidae</taxon>
        <taxon>Pleosporales</taxon>
        <taxon>Melanommataceae</taxon>
        <taxon>Melanomma</taxon>
    </lineage>
</organism>
<proteinExistence type="predicted"/>
<gene>
    <name evidence="1" type="ORF">K505DRAFT_322375</name>
</gene>
<reference evidence="1" key="1">
    <citation type="journal article" date="2020" name="Stud. Mycol.">
        <title>101 Dothideomycetes genomes: a test case for predicting lifestyles and emergence of pathogens.</title>
        <authorList>
            <person name="Haridas S."/>
            <person name="Albert R."/>
            <person name="Binder M."/>
            <person name="Bloem J."/>
            <person name="Labutti K."/>
            <person name="Salamov A."/>
            <person name="Andreopoulos B."/>
            <person name="Baker S."/>
            <person name="Barry K."/>
            <person name="Bills G."/>
            <person name="Bluhm B."/>
            <person name="Cannon C."/>
            <person name="Castanera R."/>
            <person name="Culley D."/>
            <person name="Daum C."/>
            <person name="Ezra D."/>
            <person name="Gonzalez J."/>
            <person name="Henrissat B."/>
            <person name="Kuo A."/>
            <person name="Liang C."/>
            <person name="Lipzen A."/>
            <person name="Lutzoni F."/>
            <person name="Magnuson J."/>
            <person name="Mondo S."/>
            <person name="Nolan M."/>
            <person name="Ohm R."/>
            <person name="Pangilinan J."/>
            <person name="Park H.-J."/>
            <person name="Ramirez L."/>
            <person name="Alfaro M."/>
            <person name="Sun H."/>
            <person name="Tritt A."/>
            <person name="Yoshinaga Y."/>
            <person name="Zwiers L.-H."/>
            <person name="Turgeon B."/>
            <person name="Goodwin S."/>
            <person name="Spatafora J."/>
            <person name="Crous P."/>
            <person name="Grigoriev I."/>
        </authorList>
    </citation>
    <scope>NUCLEOTIDE SEQUENCE</scope>
    <source>
        <strain evidence="1">CBS 109.77</strain>
    </source>
</reference>
<dbReference type="AlphaFoldDB" id="A0A6A6XP20"/>
<dbReference type="EMBL" id="MU001800">
    <property type="protein sequence ID" value="KAF2797695.1"/>
    <property type="molecule type" value="Genomic_DNA"/>
</dbReference>
<evidence type="ECO:0000313" key="1">
    <source>
        <dbReference type="EMBL" id="KAF2797695.1"/>
    </source>
</evidence>
<evidence type="ECO:0000313" key="2">
    <source>
        <dbReference type="Proteomes" id="UP000799757"/>
    </source>
</evidence>
<protein>
    <submittedName>
        <fullName evidence="1">Uncharacterized protein</fullName>
    </submittedName>
</protein>
<sequence>MALLPRIRCLRCSTSAASRRGTTAQPHAPPTLAFTILGEARRAQRGARLLQLSWPSGTGRCPHVGKSGREWPHDVGKRGVIQAQPVTMSTEAARGSAWQVIPVRHGRIGDPVASTPPRRATLKVTMPSWSPELGQCIARARSELSTMLATAAANCAIE</sequence>
<accession>A0A6A6XP20</accession>
<keyword evidence="2" id="KW-1185">Reference proteome</keyword>
<name>A0A6A6XP20_9PLEO</name>